<protein>
    <submittedName>
        <fullName evidence="1">DUF3987 domain-containing protein</fullName>
    </submittedName>
</protein>
<dbReference type="InterPro" id="IPR025048">
    <property type="entry name" value="DUF3987"/>
</dbReference>
<proteinExistence type="predicted"/>
<evidence type="ECO:0000313" key="2">
    <source>
        <dbReference type="Proteomes" id="UP000308917"/>
    </source>
</evidence>
<name>A0A4S8EPP3_9BURK</name>
<sequence>MIILKNAPYLDINRSIKMDRAFLNEVANEIIDRVKAPPEIAYSGIFAAMSICCQHHVDVNCPGGGRSPTSVYLMTSAESGDRKTAVENQLFKPIFEIDSRNRLGSIASEKEYDREQIIWRAKRKQLERDFGNALKESIATEEIENCLAQIIDSEPEKQKATRFLYRDVSVSALQKGMAENNANAALILSESMGLFSSRNADSLPTLSAIWDGRPIDVERANKPSWYVASPRLTISLMMQPGVLRGYLGKHSGVARLSGLLARFLVVEPKSRQGMRQIHPTEVGLPKKDDALKQFHARELELLSNIPKDRELLSFSPAAQQIWVEFYNNVEDQLGQYGCFSDIRDCASKIANNLSRLAALIHYFCGKPGDIDFESAVCARDHCIKYLLNFKRLFGVLSHEESTRQDAIRLNTFLADKATLGMTQGFWGLAKNLNGQVYFEKSHLEKSGPLRPVAQLDAALELLSFWQVVGFNQLARKKVVLFHPHVSAQIPRYDPNSRYQ</sequence>
<keyword evidence="2" id="KW-1185">Reference proteome</keyword>
<organism evidence="1 2">
    <name type="scientific">Lampropedia puyangensis</name>
    <dbReference type="NCBI Taxonomy" id="1330072"/>
    <lineage>
        <taxon>Bacteria</taxon>
        <taxon>Pseudomonadati</taxon>
        <taxon>Pseudomonadota</taxon>
        <taxon>Betaproteobacteria</taxon>
        <taxon>Burkholderiales</taxon>
        <taxon>Comamonadaceae</taxon>
        <taxon>Lampropedia</taxon>
    </lineage>
</organism>
<gene>
    <name evidence="1" type="ORF">E9531_17130</name>
</gene>
<dbReference type="EMBL" id="STFG01000043">
    <property type="protein sequence ID" value="THT95454.1"/>
    <property type="molecule type" value="Genomic_DNA"/>
</dbReference>
<reference evidence="1 2" key="1">
    <citation type="journal article" date="2015" name="Antonie Van Leeuwenhoek">
        <title>Lampropedia puyangensis sp. nov., isolated from symptomatic bark of Populus ? euramericana canker and emended description of Lampropedia hyalina (Ehrenberg 1832) Lee et al. 2004.</title>
        <authorList>
            <person name="Li Y."/>
            <person name="Wang T."/>
            <person name="Piao C.G."/>
            <person name="Wang L.F."/>
            <person name="Tian G.Z."/>
            <person name="Zhu T.H."/>
            <person name="Guo M.W."/>
        </authorList>
    </citation>
    <scope>NUCLEOTIDE SEQUENCE [LARGE SCALE GENOMIC DNA]</scope>
    <source>
        <strain evidence="1 2">2-bin</strain>
    </source>
</reference>
<dbReference type="OrthoDB" id="9067983at2"/>
<dbReference type="Pfam" id="PF13148">
    <property type="entry name" value="DUF3987"/>
    <property type="match status" value="1"/>
</dbReference>
<dbReference type="Proteomes" id="UP000308917">
    <property type="component" value="Unassembled WGS sequence"/>
</dbReference>
<accession>A0A4S8EPP3</accession>
<evidence type="ECO:0000313" key="1">
    <source>
        <dbReference type="EMBL" id="THT95454.1"/>
    </source>
</evidence>
<dbReference type="RefSeq" id="WP_136574993.1">
    <property type="nucleotide sequence ID" value="NZ_STFG01000043.1"/>
</dbReference>
<dbReference type="AlphaFoldDB" id="A0A4S8EPP3"/>
<comment type="caution">
    <text evidence="1">The sequence shown here is derived from an EMBL/GenBank/DDBJ whole genome shotgun (WGS) entry which is preliminary data.</text>
</comment>